<gene>
    <name evidence="13" type="primary">cydB</name>
    <name evidence="13" type="ORF">AUT07_00005</name>
</gene>
<evidence type="ECO:0000256" key="1">
    <source>
        <dbReference type="ARBA" id="ARBA00004651"/>
    </source>
</evidence>
<dbReference type="Pfam" id="PF02322">
    <property type="entry name" value="Cyt_bd_oxida_II"/>
    <property type="match status" value="1"/>
</dbReference>
<keyword evidence="8" id="KW-0249">Electron transport</keyword>
<reference evidence="13 14" key="1">
    <citation type="submission" date="2016-01" db="EMBL/GenBank/DDBJ databases">
        <title>Genome sequence of Ca. Arsenophonus lipopteni, the exclusive symbiont of a blood sucking fly Lipoptena cervi (Diptera: Hippoboscidae).</title>
        <authorList>
            <person name="Novakova E."/>
            <person name="Hypsa V."/>
            <person name="Nguyen P."/>
            <person name="Husnik F."/>
            <person name="Darby A.C."/>
        </authorList>
    </citation>
    <scope>NUCLEOTIDE SEQUENCE [LARGE SCALE GENOMIC DNA]</scope>
    <source>
        <strain evidence="13 14">CB</strain>
    </source>
</reference>
<keyword evidence="13" id="KW-0560">Oxidoreductase</keyword>
<proteinExistence type="inferred from homology"/>
<keyword evidence="6 12" id="KW-0812">Transmembrane</keyword>
<accession>A0A0X8CX64</accession>
<dbReference type="PANTHER" id="PTHR43141:SF5">
    <property type="entry name" value="CYTOCHROME BD-I UBIQUINOL OXIDASE SUBUNIT 2"/>
    <property type="match status" value="1"/>
</dbReference>
<comment type="similarity">
    <text evidence="2">Belongs to the cytochrome ubiquinol oxidase subunit 2 family.</text>
</comment>
<evidence type="ECO:0000256" key="12">
    <source>
        <dbReference type="SAM" id="Phobius"/>
    </source>
</evidence>
<comment type="subcellular location">
    <subcellularLocation>
        <location evidence="1">Cell membrane</location>
        <topology evidence="1">Multi-pass membrane protein</topology>
    </subcellularLocation>
</comment>
<keyword evidence="9 12" id="KW-1133">Transmembrane helix</keyword>
<protein>
    <submittedName>
        <fullName evidence="13">Cytochrome bd-I ubiquinol oxidase subunit 2</fullName>
        <ecNumber evidence="13">1.10.3.10</ecNumber>
    </submittedName>
</protein>
<dbReference type="InterPro" id="IPR003317">
    <property type="entry name" value="Cyt-d_oxidase_su2"/>
</dbReference>
<dbReference type="NCBIfam" id="TIGR00203">
    <property type="entry name" value="cydB"/>
    <property type="match status" value="1"/>
</dbReference>
<dbReference type="RefSeq" id="WP_066282497.1">
    <property type="nucleotide sequence ID" value="NZ_CP013920.1"/>
</dbReference>
<feature type="transmembrane region" description="Helical" evidence="12">
    <location>
        <begin position="161"/>
        <end position="182"/>
    </location>
</feature>
<keyword evidence="7" id="KW-0479">Metal-binding</keyword>
<keyword evidence="5" id="KW-0349">Heme</keyword>
<feature type="transmembrane region" description="Helical" evidence="12">
    <location>
        <begin position="203"/>
        <end position="223"/>
    </location>
</feature>
<dbReference type="PANTHER" id="PTHR43141">
    <property type="entry name" value="CYTOCHROME BD2 SUBUNIT II"/>
    <property type="match status" value="1"/>
</dbReference>
<keyword evidence="4" id="KW-1003">Cell membrane</keyword>
<name>A0A0X8CX64_9GAMM</name>
<evidence type="ECO:0000256" key="5">
    <source>
        <dbReference type="ARBA" id="ARBA00022617"/>
    </source>
</evidence>
<keyword evidence="3" id="KW-0813">Transport</keyword>
<keyword evidence="11 12" id="KW-0472">Membrane</keyword>
<evidence type="ECO:0000256" key="4">
    <source>
        <dbReference type="ARBA" id="ARBA00022475"/>
    </source>
</evidence>
<evidence type="ECO:0000313" key="13">
    <source>
        <dbReference type="EMBL" id="AMA64602.1"/>
    </source>
</evidence>
<feature type="transmembrane region" description="Helical" evidence="12">
    <location>
        <begin position="86"/>
        <end position="106"/>
    </location>
</feature>
<sequence length="379" mass="43136">MFNYEVMRFIWWSIIGLLIIIFAITDGFDMGVGILLPFIGKTNIERRIMINAIAPHWDGNQVWLVTAVGALFAAWPIVYAAALSGFYIIIILILSSLFFRPVGFDYRSKLDNLKWRKIWDYGIFIGSFTPPLLGGIIFGNLLQGISFTINNQFFINYTGSILNILNPYSILIGIISIIVIITHGATYLQMRTTEELYTRTCNITYITAVCTSISFFIAIWWLIYGIDGYVIKSIINTNGVSNPLHKIVIRESFAWLTNFYKNPVLLILPILALIFPIFIIFMTKINKSGLAFLFSSLTISCIILTFGVSMFPFILPSSIQFNASLTVWDATASLLTLKVMTVIVIIFMPIILTYTIWCYRKMFSKIDKIQIQNNSHSLY</sequence>
<evidence type="ECO:0000313" key="14">
    <source>
        <dbReference type="Proteomes" id="UP000069926"/>
    </source>
</evidence>
<organism evidence="13 14">
    <name type="scientific">Candidatus Arsenophonus lipoptenae</name>
    <dbReference type="NCBI Taxonomy" id="634113"/>
    <lineage>
        <taxon>Bacteria</taxon>
        <taxon>Pseudomonadati</taxon>
        <taxon>Pseudomonadota</taxon>
        <taxon>Gammaproteobacteria</taxon>
        <taxon>Enterobacterales</taxon>
        <taxon>Morganellaceae</taxon>
        <taxon>Arsenophonus</taxon>
    </lineage>
</organism>
<feature type="transmembrane region" description="Helical" evidence="12">
    <location>
        <begin position="335"/>
        <end position="359"/>
    </location>
</feature>
<dbReference type="STRING" id="634113.AUT07_00005"/>
<dbReference type="GO" id="GO:0019646">
    <property type="term" value="P:aerobic electron transport chain"/>
    <property type="evidence" value="ECO:0007669"/>
    <property type="project" value="TreeGrafter"/>
</dbReference>
<dbReference type="KEGG" id="asy:AUT07_00005"/>
<dbReference type="PATRIC" id="fig|634113.3.peg.5"/>
<keyword evidence="10" id="KW-0408">Iron</keyword>
<feature type="transmembrane region" description="Helical" evidence="12">
    <location>
        <begin position="12"/>
        <end position="40"/>
    </location>
</feature>
<dbReference type="EMBL" id="CP013920">
    <property type="protein sequence ID" value="AMA64602.1"/>
    <property type="molecule type" value="Genomic_DNA"/>
</dbReference>
<dbReference type="PIRSF" id="PIRSF000267">
    <property type="entry name" value="Cyt_oxidse_sub2"/>
    <property type="match status" value="1"/>
</dbReference>
<evidence type="ECO:0000256" key="7">
    <source>
        <dbReference type="ARBA" id="ARBA00022723"/>
    </source>
</evidence>
<dbReference type="GO" id="GO:0005886">
    <property type="term" value="C:plasma membrane"/>
    <property type="evidence" value="ECO:0007669"/>
    <property type="project" value="UniProtKB-SubCell"/>
</dbReference>
<dbReference type="GO" id="GO:0016682">
    <property type="term" value="F:oxidoreductase activity, acting on diphenols and related substances as donors, oxygen as acceptor"/>
    <property type="evidence" value="ECO:0007669"/>
    <property type="project" value="TreeGrafter"/>
</dbReference>
<dbReference type="AlphaFoldDB" id="A0A0X8CX64"/>
<dbReference type="GO" id="GO:0009055">
    <property type="term" value="F:electron transfer activity"/>
    <property type="evidence" value="ECO:0007669"/>
    <property type="project" value="TreeGrafter"/>
</dbReference>
<dbReference type="OrthoDB" id="9776710at2"/>
<evidence type="ECO:0000256" key="9">
    <source>
        <dbReference type="ARBA" id="ARBA00022989"/>
    </source>
</evidence>
<evidence type="ECO:0000256" key="8">
    <source>
        <dbReference type="ARBA" id="ARBA00022982"/>
    </source>
</evidence>
<evidence type="ECO:0000256" key="6">
    <source>
        <dbReference type="ARBA" id="ARBA00022692"/>
    </source>
</evidence>
<evidence type="ECO:0000256" key="10">
    <source>
        <dbReference type="ARBA" id="ARBA00023004"/>
    </source>
</evidence>
<evidence type="ECO:0000256" key="3">
    <source>
        <dbReference type="ARBA" id="ARBA00022448"/>
    </source>
</evidence>
<dbReference type="GO" id="GO:0070069">
    <property type="term" value="C:cytochrome complex"/>
    <property type="evidence" value="ECO:0007669"/>
    <property type="project" value="TreeGrafter"/>
</dbReference>
<feature type="transmembrane region" description="Helical" evidence="12">
    <location>
        <begin position="290"/>
        <end position="315"/>
    </location>
</feature>
<feature type="transmembrane region" description="Helical" evidence="12">
    <location>
        <begin position="118"/>
        <end position="141"/>
    </location>
</feature>
<feature type="transmembrane region" description="Helical" evidence="12">
    <location>
        <begin position="264"/>
        <end position="283"/>
    </location>
</feature>
<dbReference type="Proteomes" id="UP000069926">
    <property type="component" value="Chromosome"/>
</dbReference>
<evidence type="ECO:0000256" key="2">
    <source>
        <dbReference type="ARBA" id="ARBA00007543"/>
    </source>
</evidence>
<dbReference type="EC" id="1.10.3.10" evidence="13"/>
<dbReference type="GO" id="GO:0046872">
    <property type="term" value="F:metal ion binding"/>
    <property type="evidence" value="ECO:0007669"/>
    <property type="project" value="UniProtKB-KW"/>
</dbReference>
<evidence type="ECO:0000256" key="11">
    <source>
        <dbReference type="ARBA" id="ARBA00023136"/>
    </source>
</evidence>
<keyword evidence="14" id="KW-1185">Reference proteome</keyword>